<sequence length="504" mass="56930">MALNEQTDVKIDDHPHVVEGSEESEIQKMFSGSTVFLTGGTGFLGKLLVEKLLRSCPDIKKLYLLTRPKKNKDIKKRLQEQFDDVVKFIFHGAATVRFDEVLKKAVEINVRGTREILKLARACTKLRAFVYISTAYSNCHLNEIDEKFYGSNLSEDMLINLVENMDENTLKNITPGLLDNLPNTYTYSKLTAEDFVQKHSQGLPVLVTGGLGLLHSLHCNPQAIADMVPGDYVINGIIAAAWKTAKDYLGNYEHSPVDNFPIVYNYVSSEQTPITWDSEIMYHKIIRKICEKYSKKYTKDLQARMYGGTDRDICIAVVEELKMPISADEFERQLNDLAQKMLPSAPLQRGAERLLTHLHDYKIPMALATNSTEQAVRLHATARPKLFGLFHHKVSVNDPEVFRGKPNPDIYLVAASRFPEKPKPRQVIVVFSCLVFEDSAVGVIAAKEAGMQVVMIPDSRLDREQTRQATLVIRSLMNFQPELFGLPPFDDIPKRKSSIESNPD</sequence>
<name>A0A8S4I1J1_9NEOP</name>
<dbReference type="InterPro" id="IPR013120">
    <property type="entry name" value="FAR_NAD-bd"/>
</dbReference>
<dbReference type="InterPro" id="IPR041492">
    <property type="entry name" value="HAD_2"/>
</dbReference>
<dbReference type="NCBIfam" id="TIGR01509">
    <property type="entry name" value="HAD-SF-IA-v3"/>
    <property type="match status" value="1"/>
</dbReference>
<feature type="domain" description="Thioester reductase (TE)" evidence="2">
    <location>
        <begin position="37"/>
        <end position="83"/>
    </location>
</feature>
<feature type="non-terminal residue" evidence="3">
    <location>
        <position position="504"/>
    </location>
</feature>
<proteinExistence type="inferred from homology"/>
<keyword evidence="4" id="KW-1185">Reference proteome</keyword>
<dbReference type="SUPFAM" id="SSF56784">
    <property type="entry name" value="HAD-like"/>
    <property type="match status" value="1"/>
</dbReference>
<keyword evidence="1" id="KW-0560">Oxidoreductase</keyword>
<organism evidence="3 4">
    <name type="scientific">Brenthis ino</name>
    <name type="common">lesser marbled fritillary</name>
    <dbReference type="NCBI Taxonomy" id="405034"/>
    <lineage>
        <taxon>Eukaryota</taxon>
        <taxon>Metazoa</taxon>
        <taxon>Ecdysozoa</taxon>
        <taxon>Arthropoda</taxon>
        <taxon>Hexapoda</taxon>
        <taxon>Insecta</taxon>
        <taxon>Pterygota</taxon>
        <taxon>Neoptera</taxon>
        <taxon>Endopterygota</taxon>
        <taxon>Lepidoptera</taxon>
        <taxon>Glossata</taxon>
        <taxon>Ditrysia</taxon>
        <taxon>Papilionoidea</taxon>
        <taxon>Nymphalidae</taxon>
        <taxon>Heliconiinae</taxon>
        <taxon>Argynnini</taxon>
        <taxon>Brenthis</taxon>
    </lineage>
</organism>
<dbReference type="GO" id="GO:0035336">
    <property type="term" value="P:long-chain fatty-acyl-CoA metabolic process"/>
    <property type="evidence" value="ECO:0007669"/>
    <property type="project" value="TreeGrafter"/>
</dbReference>
<accession>A0A8S4I1J1</accession>
<gene>
    <name evidence="3" type="ORF">BINO364_LOCUS119</name>
</gene>
<dbReference type="AlphaFoldDB" id="A0A8S4I1J1"/>
<dbReference type="Proteomes" id="UP000838878">
    <property type="component" value="Chromosome 1"/>
</dbReference>
<dbReference type="InterPro" id="IPR036412">
    <property type="entry name" value="HAD-like_sf"/>
</dbReference>
<dbReference type="Gene3D" id="3.40.50.720">
    <property type="entry name" value="NAD(P)-binding Rossmann-like Domain"/>
    <property type="match status" value="1"/>
</dbReference>
<dbReference type="InterPro" id="IPR023214">
    <property type="entry name" value="HAD_sf"/>
</dbReference>
<protein>
    <recommendedName>
        <fullName evidence="1">Fatty acyl-CoA reductase</fullName>
        <ecNumber evidence="1">1.2.1.84</ecNumber>
    </recommendedName>
</protein>
<keyword evidence="1" id="KW-0443">Lipid metabolism</keyword>
<comment type="catalytic activity">
    <reaction evidence="1">
        <text>a long-chain fatty acyl-CoA + 2 NADPH + 2 H(+) = a long-chain primary fatty alcohol + 2 NADP(+) + CoA</text>
        <dbReference type="Rhea" id="RHEA:52716"/>
        <dbReference type="ChEBI" id="CHEBI:15378"/>
        <dbReference type="ChEBI" id="CHEBI:57287"/>
        <dbReference type="ChEBI" id="CHEBI:57783"/>
        <dbReference type="ChEBI" id="CHEBI:58349"/>
        <dbReference type="ChEBI" id="CHEBI:77396"/>
        <dbReference type="ChEBI" id="CHEBI:83139"/>
        <dbReference type="EC" id="1.2.1.84"/>
    </reaction>
</comment>
<comment type="similarity">
    <text evidence="1">Belongs to the fatty acyl-CoA reductase family.</text>
</comment>
<dbReference type="InterPro" id="IPR026055">
    <property type="entry name" value="FAR"/>
</dbReference>
<evidence type="ECO:0000256" key="1">
    <source>
        <dbReference type="RuleBase" id="RU363097"/>
    </source>
</evidence>
<dbReference type="PANTHER" id="PTHR11011">
    <property type="entry name" value="MALE STERILITY PROTEIN 2-RELATED"/>
    <property type="match status" value="1"/>
</dbReference>
<dbReference type="InterPro" id="IPR036291">
    <property type="entry name" value="NAD(P)-bd_dom_sf"/>
</dbReference>
<evidence type="ECO:0000259" key="2">
    <source>
        <dbReference type="Pfam" id="PF07993"/>
    </source>
</evidence>
<dbReference type="EC" id="1.2.1.84" evidence="1"/>
<dbReference type="Pfam" id="PF13419">
    <property type="entry name" value="HAD_2"/>
    <property type="match status" value="1"/>
</dbReference>
<dbReference type="CDD" id="cd05236">
    <property type="entry name" value="FAR-N_SDR_e"/>
    <property type="match status" value="1"/>
</dbReference>
<dbReference type="OrthoDB" id="40579at2759"/>
<dbReference type="SUPFAM" id="SSF51735">
    <property type="entry name" value="NAD(P)-binding Rossmann-fold domains"/>
    <property type="match status" value="1"/>
</dbReference>
<dbReference type="GO" id="GO:0080019">
    <property type="term" value="F:alcohol-forming very long-chain fatty acyl-CoA reductase activity"/>
    <property type="evidence" value="ECO:0007669"/>
    <property type="project" value="InterPro"/>
</dbReference>
<dbReference type="Gene3D" id="3.40.50.1000">
    <property type="entry name" value="HAD superfamily/HAD-like"/>
    <property type="match status" value="1"/>
</dbReference>
<dbReference type="EMBL" id="OV170221">
    <property type="protein sequence ID" value="CAH0712904.1"/>
    <property type="molecule type" value="Genomic_DNA"/>
</dbReference>
<evidence type="ECO:0000313" key="4">
    <source>
        <dbReference type="Proteomes" id="UP000838878"/>
    </source>
</evidence>
<comment type="function">
    <text evidence="1">Catalyzes the reduction of fatty acyl-CoA to fatty alcohols.</text>
</comment>
<dbReference type="GO" id="GO:0005777">
    <property type="term" value="C:peroxisome"/>
    <property type="evidence" value="ECO:0007669"/>
    <property type="project" value="TreeGrafter"/>
</dbReference>
<dbReference type="PANTHER" id="PTHR11011:SF60">
    <property type="entry name" value="FATTY ACYL-COA REDUCTASE-RELATED"/>
    <property type="match status" value="1"/>
</dbReference>
<dbReference type="InterPro" id="IPR006439">
    <property type="entry name" value="HAD-SF_hydro_IA"/>
</dbReference>
<reference evidence="3" key="1">
    <citation type="submission" date="2021-12" db="EMBL/GenBank/DDBJ databases">
        <authorList>
            <person name="Martin H S."/>
        </authorList>
    </citation>
    <scope>NUCLEOTIDE SEQUENCE</scope>
</reference>
<keyword evidence="1" id="KW-0444">Lipid biosynthesis</keyword>
<feature type="domain" description="Thioester reductase (TE)" evidence="2">
    <location>
        <begin position="86"/>
        <end position="207"/>
    </location>
</feature>
<keyword evidence="1" id="KW-0521">NADP</keyword>
<dbReference type="GO" id="GO:0102965">
    <property type="term" value="F:alcohol-forming long-chain fatty acyl-CoA reductase activity"/>
    <property type="evidence" value="ECO:0007669"/>
    <property type="project" value="UniProtKB-EC"/>
</dbReference>
<dbReference type="Pfam" id="PF07993">
    <property type="entry name" value="NAD_binding_4"/>
    <property type="match status" value="2"/>
</dbReference>
<evidence type="ECO:0000313" key="3">
    <source>
        <dbReference type="EMBL" id="CAH0712904.1"/>
    </source>
</evidence>